<comment type="similarity">
    <text evidence="1">Belongs to the TRIM/RBCC family.</text>
</comment>
<dbReference type="PROSITE" id="PS00518">
    <property type="entry name" value="ZF_RING_1"/>
    <property type="match status" value="1"/>
</dbReference>
<accession>A0A5N5T8Y5</accession>
<feature type="repeat" description="NHL" evidence="10">
    <location>
        <begin position="1006"/>
        <end position="1040"/>
    </location>
</feature>
<dbReference type="Gene3D" id="2.60.40.10">
    <property type="entry name" value="Immunoglobulins"/>
    <property type="match status" value="1"/>
</dbReference>
<feature type="region of interest" description="Disordered" evidence="11">
    <location>
        <begin position="719"/>
        <end position="738"/>
    </location>
</feature>
<evidence type="ECO:0000313" key="14">
    <source>
        <dbReference type="EMBL" id="KAB7502952.1"/>
    </source>
</evidence>
<dbReference type="PROSITE" id="PS50194">
    <property type="entry name" value="FILAMIN_REPEAT"/>
    <property type="match status" value="1"/>
</dbReference>
<dbReference type="AlphaFoldDB" id="A0A5N5T8Y5"/>
<dbReference type="InterPro" id="IPR001841">
    <property type="entry name" value="Znf_RING"/>
</dbReference>
<keyword evidence="5" id="KW-0677">Repeat</keyword>
<feature type="domain" description="RING-type" evidence="12">
    <location>
        <begin position="326"/>
        <end position="367"/>
    </location>
</feature>
<evidence type="ECO:0000256" key="8">
    <source>
        <dbReference type="PROSITE-ProRule" id="PRU00024"/>
    </source>
</evidence>
<keyword evidence="2" id="KW-0597">Phosphoprotein</keyword>
<feature type="repeat" description="NHL" evidence="10">
    <location>
        <begin position="855"/>
        <end position="904"/>
    </location>
</feature>
<dbReference type="PANTHER" id="PTHR24104:SF57">
    <property type="entry name" value="BEE-MILK PROTEIN"/>
    <property type="match status" value="1"/>
</dbReference>
<feature type="repeat" description="NHL" evidence="10">
    <location>
        <begin position="952"/>
        <end position="993"/>
    </location>
</feature>
<dbReference type="SMART" id="SM00557">
    <property type="entry name" value="IG_FLMN"/>
    <property type="match status" value="1"/>
</dbReference>
<dbReference type="InterPro" id="IPR011042">
    <property type="entry name" value="6-blade_b-propeller_TolB-like"/>
</dbReference>
<evidence type="ECO:0000256" key="1">
    <source>
        <dbReference type="ARBA" id="ARBA00008518"/>
    </source>
</evidence>
<evidence type="ECO:0000256" key="4">
    <source>
        <dbReference type="ARBA" id="ARBA00022723"/>
    </source>
</evidence>
<dbReference type="InterPro" id="IPR050952">
    <property type="entry name" value="TRIM-NHL_E3_ligases"/>
</dbReference>
<feature type="repeat" description="NHL" evidence="10">
    <location>
        <begin position="908"/>
        <end position="951"/>
    </location>
</feature>
<feature type="region of interest" description="Disordered" evidence="11">
    <location>
        <begin position="161"/>
        <end position="300"/>
    </location>
</feature>
<evidence type="ECO:0000256" key="7">
    <source>
        <dbReference type="ARBA" id="ARBA00022833"/>
    </source>
</evidence>
<dbReference type="InterPro" id="IPR017907">
    <property type="entry name" value="Znf_RING_CS"/>
</dbReference>
<feature type="compositionally biased region" description="Polar residues" evidence="11">
    <location>
        <begin position="799"/>
        <end position="808"/>
    </location>
</feature>
<keyword evidence="7" id="KW-0862">Zinc</keyword>
<dbReference type="GO" id="GO:0008270">
    <property type="term" value="F:zinc ion binding"/>
    <property type="evidence" value="ECO:0007669"/>
    <property type="project" value="UniProtKB-KW"/>
</dbReference>
<feature type="compositionally biased region" description="Polar residues" evidence="11">
    <location>
        <begin position="815"/>
        <end position="841"/>
    </location>
</feature>
<dbReference type="SUPFAM" id="SSF57850">
    <property type="entry name" value="RING/U-box"/>
    <property type="match status" value="1"/>
</dbReference>
<proteinExistence type="inferred from homology"/>
<dbReference type="SMART" id="SM00184">
    <property type="entry name" value="RING"/>
    <property type="match status" value="1"/>
</dbReference>
<dbReference type="InterPro" id="IPR014756">
    <property type="entry name" value="Ig_E-set"/>
</dbReference>
<dbReference type="InterPro" id="IPR013783">
    <property type="entry name" value="Ig-like_fold"/>
</dbReference>
<dbReference type="SUPFAM" id="SSF57845">
    <property type="entry name" value="B-box zinc-binding domain"/>
    <property type="match status" value="1"/>
</dbReference>
<dbReference type="GO" id="GO:0061630">
    <property type="term" value="F:ubiquitin protein ligase activity"/>
    <property type="evidence" value="ECO:0007669"/>
    <property type="project" value="TreeGrafter"/>
</dbReference>
<dbReference type="EMBL" id="SEYY01006283">
    <property type="protein sequence ID" value="KAB7502952.1"/>
    <property type="molecule type" value="Genomic_DNA"/>
</dbReference>
<dbReference type="PROSITE" id="PS51125">
    <property type="entry name" value="NHL"/>
    <property type="match status" value="6"/>
</dbReference>
<dbReference type="GO" id="GO:0000209">
    <property type="term" value="P:protein polyubiquitination"/>
    <property type="evidence" value="ECO:0007669"/>
    <property type="project" value="TreeGrafter"/>
</dbReference>
<dbReference type="Pfam" id="PF00097">
    <property type="entry name" value="zf-C3HC4"/>
    <property type="match status" value="1"/>
</dbReference>
<evidence type="ECO:0000256" key="10">
    <source>
        <dbReference type="PROSITE-ProRule" id="PRU00504"/>
    </source>
</evidence>
<evidence type="ECO:0000259" key="13">
    <source>
        <dbReference type="PROSITE" id="PS50119"/>
    </source>
</evidence>
<dbReference type="InterPro" id="IPR001258">
    <property type="entry name" value="NHL_repeat"/>
</dbReference>
<feature type="compositionally biased region" description="Low complexity" evidence="11">
    <location>
        <begin position="231"/>
        <end position="240"/>
    </location>
</feature>
<dbReference type="SUPFAM" id="SSF81296">
    <property type="entry name" value="E set domains"/>
    <property type="match status" value="1"/>
</dbReference>
<protein>
    <submittedName>
        <fullName evidence="14">Tripartite motif-containing protein 2</fullName>
    </submittedName>
</protein>
<gene>
    <name evidence="14" type="primary">TRIM2</name>
    <name evidence="14" type="ORF">Anas_03217</name>
</gene>
<dbReference type="PANTHER" id="PTHR24104">
    <property type="entry name" value="E3 UBIQUITIN-PROTEIN LIGASE NHLRC1-RELATED"/>
    <property type="match status" value="1"/>
</dbReference>
<keyword evidence="4" id="KW-0479">Metal-binding</keyword>
<sequence>MTDDVSPVPVGGADGEENVTPSESGLTYTVSDVSENKPEQNGEVKRTSYLGYAEQVSHDYHDINSGPKSLGFLESSTTISKDLEQPLSLGYIRIPQKAKNSLAPDKFSTTEEGETDVSQSDKKNGRKLWVGGRRSSSEIANNYLPDSLKDFISLQRSRNEYEKGNGDVDNFSTNSEEEDLSKSSDGDCISTTTHNVPSPTAPSDSASSPVIHEPTCKLSPLHNPPSHSKKSFPSDSASSPVIHEPTCKFSHSSPISKPGSRSVAHNGANAHACPVHGGNPHSSDSKIAAHSPSPVNHARKHPILSSLSSSVIVPRSSSVDNQNLYCGICTKRYKKPKVLPCLHTFCEQCLIDYTPSESLTLTCPMCKQQSIMPKDGISGLQVNKKLQSKTERKNQNSCSVCGAKSTKSCLQCEIILCSNCAIDHEQDSGSDCHSVVSLEDCSSHLSSAGPLSDETSLFCLSHAGQTLRFYCRNCETAVCSSCTDIEHRDHTTMRLNDAVDNQKLDLQRLIDKVNVQLPCMKEALCKLSEAATQLEVNKKKSEKDLRSCFRDLHDLLDERQTELLNRLNNLVTVKRNTIETQREELNRWVSGVEDCCGYVEKSLSNLPPTEVVLMKKQLAEKLLDYVEVEFPPIPRENAHIEFASGDMDALKNDVIGRIGRIQTNSAVPQQTTAIGEALKKISVGRQNVLTIVTRDHKGARIKAGGADVKASISKVTVSKNGHNNGATNGEAKISPVSKKPNGSFDVQIIDLHNGSYEVSFTVHSIGTYSLSVFLFGHHISASPFTAEAHMPSNDIMSDGSGSTRPQSHTYKRQTSKSTQATRKSSSNSNPRPASQKSSCSRRTLKEPIEDDLILKIGKKGRGRGEFVNPQEDFPFQGICYSSVKDGRLVVADSNNQCVQVFNLAGECKIKFGVRGRNAGQLQRPTGVAALLNGHYAVADYENRWVSIFEPSGKYVTRIGHGKLLGPKGMCVNRHGHLIVVDNKACCVFIFHPSGKLITKFGNRMLEGYNFAGPHFCSVNSKGDIIITDFHNHCVRVFTSDGIAKFTFGTNGEGNGQFNAPTGIAVDANDNIIVADWGNSRIQVFDSQGSFISFVNTLADPLYGPQGLTLTPEGNIVVADSGNHCFKVYKYLQ</sequence>
<keyword evidence="6 8" id="KW-0863">Zinc-finger</keyword>
<dbReference type="GO" id="GO:0043161">
    <property type="term" value="P:proteasome-mediated ubiquitin-dependent protein catabolic process"/>
    <property type="evidence" value="ECO:0007669"/>
    <property type="project" value="TreeGrafter"/>
</dbReference>
<evidence type="ECO:0000256" key="3">
    <source>
        <dbReference type="ARBA" id="ARBA00022679"/>
    </source>
</evidence>
<dbReference type="CDD" id="cd14960">
    <property type="entry name" value="NHL_TRIM2_like"/>
    <property type="match status" value="1"/>
</dbReference>
<dbReference type="InterPro" id="IPR057750">
    <property type="entry name" value="TRIM2/3_C"/>
</dbReference>
<keyword evidence="15" id="KW-1185">Reference proteome</keyword>
<dbReference type="InterPro" id="IPR013083">
    <property type="entry name" value="Znf_RING/FYVE/PHD"/>
</dbReference>
<dbReference type="InterPro" id="IPR001298">
    <property type="entry name" value="Filamin/ABP280_rpt"/>
</dbReference>
<evidence type="ECO:0000256" key="2">
    <source>
        <dbReference type="ARBA" id="ARBA00022553"/>
    </source>
</evidence>
<reference evidence="14 15" key="1">
    <citation type="journal article" date="2019" name="PLoS Biol.">
        <title>Sex chromosomes control vertical transmission of feminizing Wolbachia symbionts in an isopod.</title>
        <authorList>
            <person name="Becking T."/>
            <person name="Chebbi M.A."/>
            <person name="Giraud I."/>
            <person name="Moumen B."/>
            <person name="Laverre T."/>
            <person name="Caubet Y."/>
            <person name="Peccoud J."/>
            <person name="Gilbert C."/>
            <person name="Cordaux R."/>
        </authorList>
    </citation>
    <scope>NUCLEOTIDE SEQUENCE [LARGE SCALE GENOMIC DNA]</scope>
    <source>
        <strain evidence="14">ANa2</strain>
        <tissue evidence="14">Whole body excluding digestive tract and cuticle</tissue>
    </source>
</reference>
<feature type="compositionally biased region" description="Basic and acidic residues" evidence="11">
    <location>
        <begin position="34"/>
        <end position="46"/>
    </location>
</feature>
<feature type="repeat" description="NHL" evidence="10">
    <location>
        <begin position="1044"/>
        <end position="1087"/>
    </location>
</feature>
<evidence type="ECO:0000256" key="11">
    <source>
        <dbReference type="SAM" id="MobiDB-lite"/>
    </source>
</evidence>
<evidence type="ECO:0000256" key="6">
    <source>
        <dbReference type="ARBA" id="ARBA00022771"/>
    </source>
</evidence>
<dbReference type="OrthoDB" id="342730at2759"/>
<evidence type="ECO:0000313" key="15">
    <source>
        <dbReference type="Proteomes" id="UP000326759"/>
    </source>
</evidence>
<dbReference type="SMART" id="SM00502">
    <property type="entry name" value="BBC"/>
    <property type="match status" value="1"/>
</dbReference>
<dbReference type="Gene3D" id="3.30.40.10">
    <property type="entry name" value="Zinc/RING finger domain, C3HC4 (zinc finger)"/>
    <property type="match status" value="1"/>
</dbReference>
<evidence type="ECO:0000256" key="9">
    <source>
        <dbReference type="PROSITE-ProRule" id="PRU00087"/>
    </source>
</evidence>
<evidence type="ECO:0000256" key="5">
    <source>
        <dbReference type="ARBA" id="ARBA00022737"/>
    </source>
</evidence>
<feature type="repeat" description="NHL" evidence="10">
    <location>
        <begin position="1088"/>
        <end position="1131"/>
    </location>
</feature>
<feature type="repeat" description="Filamin" evidence="9">
    <location>
        <begin position="663"/>
        <end position="788"/>
    </location>
</feature>
<dbReference type="InterPro" id="IPR017868">
    <property type="entry name" value="Filamin/ABP280_repeat-like"/>
</dbReference>
<organism evidence="14 15">
    <name type="scientific">Armadillidium nasatum</name>
    <dbReference type="NCBI Taxonomy" id="96803"/>
    <lineage>
        <taxon>Eukaryota</taxon>
        <taxon>Metazoa</taxon>
        <taxon>Ecdysozoa</taxon>
        <taxon>Arthropoda</taxon>
        <taxon>Crustacea</taxon>
        <taxon>Multicrustacea</taxon>
        <taxon>Malacostraca</taxon>
        <taxon>Eumalacostraca</taxon>
        <taxon>Peracarida</taxon>
        <taxon>Isopoda</taxon>
        <taxon>Oniscidea</taxon>
        <taxon>Crinocheta</taxon>
        <taxon>Armadillidiidae</taxon>
        <taxon>Armadillidium</taxon>
    </lineage>
</organism>
<evidence type="ECO:0000259" key="12">
    <source>
        <dbReference type="PROSITE" id="PS50089"/>
    </source>
</evidence>
<feature type="region of interest" description="Disordered" evidence="11">
    <location>
        <begin position="1"/>
        <end position="49"/>
    </location>
</feature>
<dbReference type="Proteomes" id="UP000326759">
    <property type="component" value="Unassembled WGS sequence"/>
</dbReference>
<dbReference type="InterPro" id="IPR018957">
    <property type="entry name" value="Znf_C3HC4_RING-type"/>
</dbReference>
<feature type="domain" description="B box-type" evidence="13">
    <location>
        <begin position="454"/>
        <end position="495"/>
    </location>
</feature>
<dbReference type="PROSITE" id="PS50119">
    <property type="entry name" value="ZF_BBOX"/>
    <property type="match status" value="1"/>
</dbReference>
<dbReference type="FunFam" id="2.120.10.30:FF:000004">
    <property type="entry name" value="Tripartite motif containing 2"/>
    <property type="match status" value="1"/>
</dbReference>
<dbReference type="InterPro" id="IPR000315">
    <property type="entry name" value="Znf_B-box"/>
</dbReference>
<comment type="caution">
    <text evidence="14">The sequence shown here is derived from an EMBL/GenBank/DDBJ whole genome shotgun (WGS) entry which is preliminary data.</text>
</comment>
<feature type="compositionally biased region" description="Polar residues" evidence="11">
    <location>
        <begin position="19"/>
        <end position="33"/>
    </location>
</feature>
<dbReference type="InterPro" id="IPR003649">
    <property type="entry name" value="Bbox_C"/>
</dbReference>
<name>A0A5N5T8Y5_9CRUS</name>
<dbReference type="SUPFAM" id="SSF101898">
    <property type="entry name" value="NHL repeat"/>
    <property type="match status" value="1"/>
</dbReference>
<dbReference type="Pfam" id="PF00630">
    <property type="entry name" value="Filamin"/>
    <property type="match status" value="1"/>
</dbReference>
<dbReference type="SMART" id="SM00336">
    <property type="entry name" value="BBOX"/>
    <property type="match status" value="2"/>
</dbReference>
<feature type="compositionally biased region" description="Low complexity" evidence="11">
    <location>
        <begin position="197"/>
        <end position="209"/>
    </location>
</feature>
<dbReference type="Gene3D" id="3.30.160.60">
    <property type="entry name" value="Classic Zinc Finger"/>
    <property type="match status" value="1"/>
</dbReference>
<feature type="region of interest" description="Disordered" evidence="11">
    <location>
        <begin position="791"/>
        <end position="842"/>
    </location>
</feature>
<dbReference type="Gene3D" id="2.120.10.30">
    <property type="entry name" value="TolB, C-terminal domain"/>
    <property type="match status" value="2"/>
</dbReference>
<dbReference type="Pfam" id="PF01436">
    <property type="entry name" value="NHL"/>
    <property type="match status" value="4"/>
</dbReference>
<dbReference type="PROSITE" id="PS50089">
    <property type="entry name" value="ZF_RING_2"/>
    <property type="match status" value="1"/>
</dbReference>
<feature type="region of interest" description="Disordered" evidence="11">
    <location>
        <begin position="100"/>
        <end position="142"/>
    </location>
</feature>
<keyword evidence="3" id="KW-0808">Transferase</keyword>
<dbReference type="Pfam" id="PF00643">
    <property type="entry name" value="zf-B_box"/>
    <property type="match status" value="1"/>
</dbReference>